<evidence type="ECO:0000256" key="1">
    <source>
        <dbReference type="ARBA" id="ARBA00004141"/>
    </source>
</evidence>
<evidence type="ECO:0000256" key="4">
    <source>
        <dbReference type="ARBA" id="ARBA00022989"/>
    </source>
</evidence>
<dbReference type="InterPro" id="IPR036259">
    <property type="entry name" value="MFS_trans_sf"/>
</dbReference>
<dbReference type="EMBL" id="CALNXJ010000037">
    <property type="protein sequence ID" value="CAH3143054.1"/>
    <property type="molecule type" value="Genomic_DNA"/>
</dbReference>
<feature type="transmembrane region" description="Helical" evidence="6">
    <location>
        <begin position="164"/>
        <end position="183"/>
    </location>
</feature>
<dbReference type="PROSITE" id="PS50850">
    <property type="entry name" value="MFS"/>
    <property type="match status" value="1"/>
</dbReference>
<evidence type="ECO:0000256" key="6">
    <source>
        <dbReference type="SAM" id="Phobius"/>
    </source>
</evidence>
<feature type="transmembrane region" description="Helical" evidence="6">
    <location>
        <begin position="233"/>
        <end position="253"/>
    </location>
</feature>
<proteinExistence type="predicted"/>
<gene>
    <name evidence="8" type="ORF">PMEA_00020408</name>
</gene>
<name>A0AAU9XCY8_9CNID</name>
<reference evidence="8 9" key="1">
    <citation type="submission" date="2022-05" db="EMBL/GenBank/DDBJ databases">
        <authorList>
            <consortium name="Genoscope - CEA"/>
            <person name="William W."/>
        </authorList>
    </citation>
    <scope>NUCLEOTIDE SEQUENCE [LARGE SCALE GENOMIC DNA]</scope>
</reference>
<organism evidence="8 9">
    <name type="scientific">Pocillopora meandrina</name>
    <dbReference type="NCBI Taxonomy" id="46732"/>
    <lineage>
        <taxon>Eukaryota</taxon>
        <taxon>Metazoa</taxon>
        <taxon>Cnidaria</taxon>
        <taxon>Anthozoa</taxon>
        <taxon>Hexacorallia</taxon>
        <taxon>Scleractinia</taxon>
        <taxon>Astrocoeniina</taxon>
        <taxon>Pocilloporidae</taxon>
        <taxon>Pocillopora</taxon>
    </lineage>
</organism>
<dbReference type="Gene3D" id="1.20.1250.20">
    <property type="entry name" value="MFS general substrate transporter like domains"/>
    <property type="match status" value="2"/>
</dbReference>
<dbReference type="Proteomes" id="UP001159428">
    <property type="component" value="Unassembled WGS sequence"/>
</dbReference>
<dbReference type="InterPro" id="IPR011701">
    <property type="entry name" value="MFS"/>
</dbReference>
<dbReference type="GO" id="GO:0022857">
    <property type="term" value="F:transmembrane transporter activity"/>
    <property type="evidence" value="ECO:0007669"/>
    <property type="project" value="InterPro"/>
</dbReference>
<dbReference type="PANTHER" id="PTHR23506">
    <property type="entry name" value="GH10249P"/>
    <property type="match status" value="1"/>
</dbReference>
<evidence type="ECO:0000313" key="9">
    <source>
        <dbReference type="Proteomes" id="UP001159428"/>
    </source>
</evidence>
<dbReference type="GO" id="GO:0016020">
    <property type="term" value="C:membrane"/>
    <property type="evidence" value="ECO:0007669"/>
    <property type="project" value="UniProtKB-SubCell"/>
</dbReference>
<accession>A0AAU9XCY8</accession>
<evidence type="ECO:0000256" key="3">
    <source>
        <dbReference type="ARBA" id="ARBA00022692"/>
    </source>
</evidence>
<evidence type="ECO:0000256" key="2">
    <source>
        <dbReference type="ARBA" id="ARBA00022448"/>
    </source>
</evidence>
<keyword evidence="5 6" id="KW-0472">Membrane</keyword>
<evidence type="ECO:0000259" key="7">
    <source>
        <dbReference type="PROSITE" id="PS50850"/>
    </source>
</evidence>
<dbReference type="SUPFAM" id="SSF103473">
    <property type="entry name" value="MFS general substrate transporter"/>
    <property type="match status" value="1"/>
</dbReference>
<dbReference type="Pfam" id="PF07690">
    <property type="entry name" value="MFS_1"/>
    <property type="match status" value="1"/>
</dbReference>
<feature type="transmembrane region" description="Helical" evidence="6">
    <location>
        <begin position="314"/>
        <end position="336"/>
    </location>
</feature>
<feature type="transmembrane region" description="Helical" evidence="6">
    <location>
        <begin position="274"/>
        <end position="294"/>
    </location>
</feature>
<feature type="domain" description="Major facilitator superfamily (MFS) profile" evidence="7">
    <location>
        <begin position="72"/>
        <end position="462"/>
    </location>
</feature>
<comment type="caution">
    <text evidence="8">The sequence shown here is derived from an EMBL/GenBank/DDBJ whole genome shotgun (WGS) entry which is preliminary data.</text>
</comment>
<feature type="transmembrane region" description="Helical" evidence="6">
    <location>
        <begin position="375"/>
        <end position="396"/>
    </location>
</feature>
<feature type="transmembrane region" description="Helical" evidence="6">
    <location>
        <begin position="138"/>
        <end position="157"/>
    </location>
</feature>
<keyword evidence="3 6" id="KW-0812">Transmembrane</keyword>
<feature type="transmembrane region" description="Helical" evidence="6">
    <location>
        <begin position="108"/>
        <end position="132"/>
    </location>
</feature>
<evidence type="ECO:0000256" key="5">
    <source>
        <dbReference type="ARBA" id="ARBA00023136"/>
    </source>
</evidence>
<protein>
    <recommendedName>
        <fullName evidence="7">Major facilitator superfamily (MFS) profile domain-containing protein</fullName>
    </recommendedName>
</protein>
<keyword evidence="9" id="KW-1185">Reference proteome</keyword>
<evidence type="ECO:0000313" key="8">
    <source>
        <dbReference type="EMBL" id="CAH3143054.1"/>
    </source>
</evidence>
<comment type="subcellular location">
    <subcellularLocation>
        <location evidence="1">Membrane</location>
        <topology evidence="1">Multi-pass membrane protein</topology>
    </subcellularLocation>
</comment>
<dbReference type="InterPro" id="IPR050930">
    <property type="entry name" value="MFS_Vesicular_Transporter"/>
</dbReference>
<keyword evidence="4 6" id="KW-1133">Transmembrane helix</keyword>
<dbReference type="InterPro" id="IPR020846">
    <property type="entry name" value="MFS_dom"/>
</dbReference>
<keyword evidence="2" id="KW-0813">Transport</keyword>
<dbReference type="PANTHER" id="PTHR23506:SF26">
    <property type="entry name" value="MFS-TYPE TRANSPORTER SLC18B1"/>
    <property type="match status" value="1"/>
</dbReference>
<dbReference type="AlphaFoldDB" id="A0AAU9XCY8"/>
<feature type="transmembrane region" description="Helical" evidence="6">
    <location>
        <begin position="348"/>
        <end position="369"/>
    </location>
</feature>
<sequence length="462" mass="49631">MAFVTYSLFSPFFPQEDYPFRSIMTTSSEILPNDRRKGLISNSLQVSGKEETSSSECSSGGCLPGISHCGAILLINCFLNFIMDFATEAVFSPFFPQEARDKGVSGTIVGLIFGTYSFVIFIFSPFCGVLIPKYGPRFVLYSGLVLCGGSLVLFGFCDMIVDRDVFIAVCFVLRATCAIGGAATETSTVSILLTKFPDNVGMVSGVVETAAGAGNAFGPVIGGFLYTVGGFKLPFFVTGGTLIGVIPIIALALGKAGEEEKKDEDKESISRLKVLKIPSALMLSLCFVVSGFSFPYFEPVLGPHLEQMGQNTTQIYLVFLYWAGTYTLLAPIVGYIGDKTNCYRSMIIVGFIGFFIGYLLMGPASFLTFLPPKTIWLVIFAITIQGIAGGFAFVPIMPDLIKSLRANGMPDNSSTNALVSSIYGSMYYLGATIGPSLAGVLDDHFGFEWAMSVSAVFIIRGI</sequence>